<evidence type="ECO:0000313" key="2">
    <source>
        <dbReference type="Proteomes" id="UP001056619"/>
    </source>
</evidence>
<name>A0ABY4U4E1_9SPHN</name>
<proteinExistence type="predicted"/>
<evidence type="ECO:0008006" key="3">
    <source>
        <dbReference type="Google" id="ProtNLM"/>
    </source>
</evidence>
<evidence type="ECO:0000313" key="1">
    <source>
        <dbReference type="EMBL" id="USA60229.1"/>
    </source>
</evidence>
<accession>A0ABY4U4E1</accession>
<reference evidence="1 2" key="1">
    <citation type="submission" date="2022-06" db="EMBL/GenBank/DDBJ databases">
        <authorList>
            <person name="Liu G."/>
        </authorList>
    </citation>
    <scope>NUCLEOTIDE SEQUENCE [LARGE SCALE GENOMIC DNA]</scope>
    <source>
        <strain evidence="1 2">E4</strain>
    </source>
</reference>
<organism evidence="1 2">
    <name type="scientific">Qipengyuania citrea</name>
    <dbReference type="NCBI Taxonomy" id="225971"/>
    <lineage>
        <taxon>Bacteria</taxon>
        <taxon>Pseudomonadati</taxon>
        <taxon>Pseudomonadota</taxon>
        <taxon>Alphaproteobacteria</taxon>
        <taxon>Sphingomonadales</taxon>
        <taxon>Erythrobacteraceae</taxon>
        <taxon>Qipengyuania</taxon>
    </lineage>
</organism>
<keyword evidence="2" id="KW-1185">Reference proteome</keyword>
<dbReference type="RefSeq" id="WP_301641374.1">
    <property type="nucleotide sequence ID" value="NZ_CP098494.1"/>
</dbReference>
<protein>
    <recommendedName>
        <fullName evidence="3">MarR family transcriptional regulator</fullName>
    </recommendedName>
</protein>
<gene>
    <name evidence="1" type="ORF">NCF85_08860</name>
</gene>
<dbReference type="EMBL" id="CP098494">
    <property type="protein sequence ID" value="USA60229.1"/>
    <property type="molecule type" value="Genomic_DNA"/>
</dbReference>
<sequence>MNDTRERLLTAIQEISGWADGLVIGKPEFFRGDSWQVLIGDPRYFLRISIFIRAYLRRANREWDTRIAIGLGAVDHVEHDRISLSSGSAFVSSGKQLDAMSSSLGFAVSHTFEDAKSLGWIEPLVALCSASVSHWSERQANILCRMLPLLSPTQTDLAAELQISKQAVSKSLHTADFDPIMCAIDWVERFDWQNRKLKPVVRPI</sequence>
<dbReference type="Proteomes" id="UP001056619">
    <property type="component" value="Chromosome"/>
</dbReference>